<dbReference type="EMBL" id="FRDN01000003">
    <property type="protein sequence ID" value="SHN51416.1"/>
    <property type="molecule type" value="Genomic_DNA"/>
</dbReference>
<evidence type="ECO:0000259" key="1">
    <source>
        <dbReference type="Pfam" id="PF01850"/>
    </source>
</evidence>
<protein>
    <submittedName>
        <fullName evidence="2">Predicted nucleic-acid-binding protein, contains PIN domain</fullName>
    </submittedName>
</protein>
<sequence length="124" mass="13844">MKVFDTNAVLRYILQDDEKMADVVEDHLKQGDSFIPTEVIAEVVYVLNGVYQVPRQEITAVISGVLMEDVSVTNAAVIIKGLETFATTTLDFVDCLMIGYQYDGNIVFTFDKKLKKMLEKLSAG</sequence>
<keyword evidence="3" id="KW-1185">Reference proteome</keyword>
<evidence type="ECO:0000313" key="2">
    <source>
        <dbReference type="EMBL" id="SHN51416.1"/>
    </source>
</evidence>
<organism evidence="2 3">
    <name type="scientific">Desulfitobacterium chlororespirans DSM 11544</name>
    <dbReference type="NCBI Taxonomy" id="1121395"/>
    <lineage>
        <taxon>Bacteria</taxon>
        <taxon>Bacillati</taxon>
        <taxon>Bacillota</taxon>
        <taxon>Clostridia</taxon>
        <taxon>Eubacteriales</taxon>
        <taxon>Desulfitobacteriaceae</taxon>
        <taxon>Desulfitobacterium</taxon>
    </lineage>
</organism>
<name>A0A1M7RZ36_9FIRM</name>
<dbReference type="InterPro" id="IPR029060">
    <property type="entry name" value="PIN-like_dom_sf"/>
</dbReference>
<dbReference type="AlphaFoldDB" id="A0A1M7RZ36"/>
<proteinExistence type="predicted"/>
<gene>
    <name evidence="2" type="ORF">SAMN02745215_00286</name>
</gene>
<evidence type="ECO:0000313" key="3">
    <source>
        <dbReference type="Proteomes" id="UP000184010"/>
    </source>
</evidence>
<dbReference type="STRING" id="1121395.SAMN02745215_00286"/>
<dbReference type="Gene3D" id="3.40.50.1010">
    <property type="entry name" value="5'-nuclease"/>
    <property type="match status" value="1"/>
</dbReference>
<dbReference type="Proteomes" id="UP000184010">
    <property type="component" value="Unassembled WGS sequence"/>
</dbReference>
<accession>A0A1M7RZ36</accession>
<reference evidence="3" key="1">
    <citation type="submission" date="2016-12" db="EMBL/GenBank/DDBJ databases">
        <authorList>
            <person name="Varghese N."/>
            <person name="Submissions S."/>
        </authorList>
    </citation>
    <scope>NUCLEOTIDE SEQUENCE [LARGE SCALE GENOMIC DNA]</scope>
    <source>
        <strain evidence="3">DSM 11544</strain>
    </source>
</reference>
<dbReference type="Pfam" id="PF01850">
    <property type="entry name" value="PIN"/>
    <property type="match status" value="1"/>
</dbReference>
<dbReference type="SUPFAM" id="SSF88723">
    <property type="entry name" value="PIN domain-like"/>
    <property type="match status" value="1"/>
</dbReference>
<dbReference type="InterPro" id="IPR002716">
    <property type="entry name" value="PIN_dom"/>
</dbReference>
<dbReference type="RefSeq" id="WP_072770928.1">
    <property type="nucleotide sequence ID" value="NZ_FRDN01000003.1"/>
</dbReference>
<feature type="domain" description="PIN" evidence="1">
    <location>
        <begin position="3"/>
        <end position="117"/>
    </location>
</feature>